<proteinExistence type="predicted"/>
<evidence type="ECO:0000313" key="3">
    <source>
        <dbReference type="Proteomes" id="UP000233556"/>
    </source>
</evidence>
<dbReference type="GO" id="GO:0007508">
    <property type="term" value="P:larval heart development"/>
    <property type="evidence" value="ECO:0007669"/>
    <property type="project" value="TreeGrafter"/>
</dbReference>
<dbReference type="PANTHER" id="PTHR33395">
    <property type="entry name" value="TRANSCRIPTASE, PUTATIVE-RELATED-RELATED"/>
    <property type="match status" value="1"/>
</dbReference>
<keyword evidence="2" id="KW-0695">RNA-directed DNA polymerase</keyword>
<sequence>MGDFNHSNIYWRDNTAGHKQSRKFLKCIDDNFLLQVVEDSMRRGSMLDLVLTNKKGLVGNVKGSLGCSDHEMVEFKILTAAKGVCSKLSSLDFRRAESGLFRDLLGRGKKEDPGNYRLVSLTSVPSKIMEQILLESLLRHMENKKVISDRQHGFTKDKLYLTDLVAFCNSVTALVDKGRVTDVIYPDLCKAFDTVLHDILVSKLE</sequence>
<dbReference type="PANTHER" id="PTHR33395:SF22">
    <property type="entry name" value="REVERSE TRANSCRIPTASE DOMAIN-CONTAINING PROTEIN"/>
    <property type="match status" value="1"/>
</dbReference>
<dbReference type="InterPro" id="IPR000477">
    <property type="entry name" value="RT_dom"/>
</dbReference>
<name>A0A2I0UAE0_LIMLA</name>
<evidence type="ECO:0000313" key="2">
    <source>
        <dbReference type="EMBL" id="PKU43024.1"/>
    </source>
</evidence>
<keyword evidence="3" id="KW-1185">Reference proteome</keyword>
<dbReference type="EMBL" id="KZ505939">
    <property type="protein sequence ID" value="PKU43024.1"/>
    <property type="molecule type" value="Genomic_DNA"/>
</dbReference>
<accession>A0A2I0UAE0</accession>
<evidence type="ECO:0000259" key="1">
    <source>
        <dbReference type="Pfam" id="PF00078"/>
    </source>
</evidence>
<keyword evidence="2" id="KW-0808">Transferase</keyword>
<reference evidence="3" key="2">
    <citation type="submission" date="2017-12" db="EMBL/GenBank/DDBJ databases">
        <title>Genome sequence of the Bar-tailed Godwit (Limosa lapponica baueri).</title>
        <authorList>
            <person name="Lima N.C.B."/>
            <person name="Parody-Merino A.M."/>
            <person name="Battley P.F."/>
            <person name="Fidler A.E."/>
            <person name="Prosdocimi F."/>
        </authorList>
    </citation>
    <scope>NUCLEOTIDE SEQUENCE [LARGE SCALE GENOMIC DNA]</scope>
</reference>
<keyword evidence="2" id="KW-0548">Nucleotidyltransferase</keyword>
<protein>
    <submittedName>
        <fullName evidence="2">Rna-directed dna polymerase from mobile element jockey-like</fullName>
    </submittedName>
</protein>
<dbReference type="GO" id="GO:0003964">
    <property type="term" value="F:RNA-directed DNA polymerase activity"/>
    <property type="evidence" value="ECO:0007669"/>
    <property type="project" value="UniProtKB-KW"/>
</dbReference>
<dbReference type="Proteomes" id="UP000233556">
    <property type="component" value="Unassembled WGS sequence"/>
</dbReference>
<dbReference type="OrthoDB" id="6152807at2759"/>
<gene>
    <name evidence="2" type="ORF">llap_6659</name>
</gene>
<feature type="domain" description="Reverse transcriptase" evidence="1">
    <location>
        <begin position="109"/>
        <end position="204"/>
    </location>
</feature>
<organism evidence="2 3">
    <name type="scientific">Limosa lapponica baueri</name>
    <dbReference type="NCBI Taxonomy" id="1758121"/>
    <lineage>
        <taxon>Eukaryota</taxon>
        <taxon>Metazoa</taxon>
        <taxon>Chordata</taxon>
        <taxon>Craniata</taxon>
        <taxon>Vertebrata</taxon>
        <taxon>Euteleostomi</taxon>
        <taxon>Archelosauria</taxon>
        <taxon>Archosauria</taxon>
        <taxon>Dinosauria</taxon>
        <taxon>Saurischia</taxon>
        <taxon>Theropoda</taxon>
        <taxon>Coelurosauria</taxon>
        <taxon>Aves</taxon>
        <taxon>Neognathae</taxon>
        <taxon>Neoaves</taxon>
        <taxon>Charadriiformes</taxon>
        <taxon>Scolopacidae</taxon>
        <taxon>Limosa</taxon>
    </lineage>
</organism>
<dbReference type="InterPro" id="IPR036691">
    <property type="entry name" value="Endo/exonu/phosph_ase_sf"/>
</dbReference>
<reference evidence="3" key="1">
    <citation type="submission" date="2017-11" db="EMBL/GenBank/DDBJ databases">
        <authorList>
            <person name="Lima N.C."/>
            <person name="Parody-Merino A.M."/>
            <person name="Battley P.F."/>
            <person name="Fidler A.E."/>
            <person name="Prosdocimi F."/>
        </authorList>
    </citation>
    <scope>NUCLEOTIDE SEQUENCE [LARGE SCALE GENOMIC DNA]</scope>
</reference>
<dbReference type="AlphaFoldDB" id="A0A2I0UAE0"/>
<dbReference type="GO" id="GO:0031012">
    <property type="term" value="C:extracellular matrix"/>
    <property type="evidence" value="ECO:0007669"/>
    <property type="project" value="TreeGrafter"/>
</dbReference>
<dbReference type="Gene3D" id="3.60.10.10">
    <property type="entry name" value="Endonuclease/exonuclease/phosphatase"/>
    <property type="match status" value="1"/>
</dbReference>
<dbReference type="Pfam" id="PF00078">
    <property type="entry name" value="RVT_1"/>
    <property type="match status" value="1"/>
</dbReference>
<dbReference type="GO" id="GO:0061343">
    <property type="term" value="P:cell adhesion involved in heart morphogenesis"/>
    <property type="evidence" value="ECO:0007669"/>
    <property type="project" value="TreeGrafter"/>
</dbReference>